<dbReference type="Proteomes" id="UP000009016">
    <property type="component" value="Segment"/>
</dbReference>
<sequence>MEYVIGGVSVLIIWFLTFIYITEYKFKDERDSIREWLKYHGFGVHYYSGVVVDSCQMIRLGGITQCDKCLSWIVYWKLYNIRRKKLNREDTIKKLNALVNSMIVVRRVESKKDFWKD</sequence>
<dbReference type="EMBL" id="JX123262">
    <property type="protein sequence ID" value="AFN39319.1"/>
    <property type="molecule type" value="Genomic_DNA"/>
</dbReference>
<evidence type="ECO:0000256" key="1">
    <source>
        <dbReference type="SAM" id="Phobius"/>
    </source>
</evidence>
<evidence type="ECO:0000313" key="2">
    <source>
        <dbReference type="EMBL" id="AFN39319.1"/>
    </source>
</evidence>
<dbReference type="KEGG" id="vg:14016318"/>
<feature type="transmembrane region" description="Helical" evidence="1">
    <location>
        <begin position="6"/>
        <end position="24"/>
    </location>
</feature>
<protein>
    <submittedName>
        <fullName evidence="2">Uncharacterized protein</fullName>
    </submittedName>
</protein>
<dbReference type="OrthoDB" id="37308at10239"/>
<keyword evidence="1" id="KW-1133">Transmembrane helix</keyword>
<dbReference type="GeneID" id="14016318"/>
<dbReference type="RefSeq" id="YP_007010051.1">
    <property type="nucleotide sequence ID" value="NC_019538.1"/>
</dbReference>
<reference evidence="2 3" key="1">
    <citation type="journal article" date="2012" name="J. Virol.">
        <title>Complete Genome Sequence of Aeromonas hydrophila Phage CC2.</title>
        <authorList>
            <person name="Shen C.J."/>
            <person name="Liu Y.J."/>
            <person name="Lu C.P."/>
        </authorList>
    </citation>
    <scope>NUCLEOTIDE SEQUENCE [LARGE SCALE GENOMIC DNA]</scope>
</reference>
<proteinExistence type="predicted"/>
<gene>
    <name evidence="2" type="ORF">CC2_025</name>
</gene>
<keyword evidence="3" id="KW-1185">Reference proteome</keyword>
<name>I6XLD6_9CAUD</name>
<keyword evidence="1" id="KW-0812">Transmembrane</keyword>
<organism evidence="2 3">
    <name type="scientific">Aeromonas phage CC2</name>
    <dbReference type="NCBI Taxonomy" id="1204516"/>
    <lineage>
        <taxon>Viruses</taxon>
        <taxon>Duplodnaviria</taxon>
        <taxon>Heunggongvirae</taxon>
        <taxon>Uroviricota</taxon>
        <taxon>Caudoviricetes</taxon>
        <taxon>Pantevenvirales</taxon>
        <taxon>Straboviridae</taxon>
        <taxon>Emmerichvirinae</taxon>
        <taxon>Ceceduovirus</taxon>
        <taxon>Ceceduovirus cc2</taxon>
    </lineage>
</organism>
<evidence type="ECO:0000313" key="3">
    <source>
        <dbReference type="Proteomes" id="UP000009016"/>
    </source>
</evidence>
<accession>I6XLD6</accession>
<keyword evidence="1" id="KW-0472">Membrane</keyword>